<evidence type="ECO:0000256" key="5">
    <source>
        <dbReference type="ARBA" id="ARBA00022679"/>
    </source>
</evidence>
<evidence type="ECO:0000256" key="7">
    <source>
        <dbReference type="ARBA" id="ARBA00023012"/>
    </source>
</evidence>
<name>A0ABU1T304_9ACTO</name>
<evidence type="ECO:0000313" key="11">
    <source>
        <dbReference type="Proteomes" id="UP001266099"/>
    </source>
</evidence>
<dbReference type="InterPro" id="IPR004358">
    <property type="entry name" value="Sig_transdc_His_kin-like_C"/>
</dbReference>
<dbReference type="SMART" id="SM00387">
    <property type="entry name" value="HATPase_c"/>
    <property type="match status" value="1"/>
</dbReference>
<dbReference type="CDD" id="cd00082">
    <property type="entry name" value="HisKA"/>
    <property type="match status" value="1"/>
</dbReference>
<dbReference type="EC" id="2.7.13.3" evidence="3"/>
<organism evidence="10 11">
    <name type="scientific">Arcanobacterium hippocoleae</name>
    <dbReference type="NCBI Taxonomy" id="149017"/>
    <lineage>
        <taxon>Bacteria</taxon>
        <taxon>Bacillati</taxon>
        <taxon>Actinomycetota</taxon>
        <taxon>Actinomycetes</taxon>
        <taxon>Actinomycetales</taxon>
        <taxon>Actinomycetaceae</taxon>
        <taxon>Arcanobacterium</taxon>
    </lineage>
</organism>
<evidence type="ECO:0000259" key="9">
    <source>
        <dbReference type="PROSITE" id="PS50109"/>
    </source>
</evidence>
<reference evidence="10 11" key="1">
    <citation type="submission" date="2023-07" db="EMBL/GenBank/DDBJ databases">
        <title>Sequencing the genomes of 1000 actinobacteria strains.</title>
        <authorList>
            <person name="Klenk H.-P."/>
        </authorList>
    </citation>
    <scope>NUCLEOTIDE SEQUENCE [LARGE SCALE GENOMIC DNA]</scope>
    <source>
        <strain evidence="10 11">DSM 15539</strain>
    </source>
</reference>
<dbReference type="GO" id="GO:0004673">
    <property type="term" value="F:protein histidine kinase activity"/>
    <property type="evidence" value="ECO:0007669"/>
    <property type="project" value="UniProtKB-EC"/>
</dbReference>
<keyword evidence="10" id="KW-0560">Oxidoreductase</keyword>
<dbReference type="EMBL" id="JAVDUJ010000001">
    <property type="protein sequence ID" value="MDR6939741.1"/>
    <property type="molecule type" value="Genomic_DNA"/>
</dbReference>
<dbReference type="Proteomes" id="UP001266099">
    <property type="component" value="Unassembled WGS sequence"/>
</dbReference>
<accession>A0ABU1T304</accession>
<comment type="subcellular location">
    <subcellularLocation>
        <location evidence="2">Cell membrane</location>
    </subcellularLocation>
</comment>
<dbReference type="CDD" id="cd00075">
    <property type="entry name" value="HATPase"/>
    <property type="match status" value="1"/>
</dbReference>
<dbReference type="InterPro" id="IPR003661">
    <property type="entry name" value="HisK_dim/P_dom"/>
</dbReference>
<evidence type="ECO:0000256" key="3">
    <source>
        <dbReference type="ARBA" id="ARBA00012438"/>
    </source>
</evidence>
<dbReference type="SUPFAM" id="SSF55785">
    <property type="entry name" value="PYP-like sensor domain (PAS domain)"/>
    <property type="match status" value="1"/>
</dbReference>
<dbReference type="InterPro" id="IPR003594">
    <property type="entry name" value="HATPase_dom"/>
</dbReference>
<evidence type="ECO:0000256" key="1">
    <source>
        <dbReference type="ARBA" id="ARBA00000085"/>
    </source>
</evidence>
<gene>
    <name evidence="10" type="ORF">J2S36_001284</name>
</gene>
<dbReference type="InterPro" id="IPR035965">
    <property type="entry name" value="PAS-like_dom_sf"/>
</dbReference>
<dbReference type="Pfam" id="PF02518">
    <property type="entry name" value="HATPase_c"/>
    <property type="match status" value="1"/>
</dbReference>
<dbReference type="Gene3D" id="3.30.565.10">
    <property type="entry name" value="Histidine kinase-like ATPase, C-terminal domain"/>
    <property type="match status" value="1"/>
</dbReference>
<dbReference type="GO" id="GO:0016491">
    <property type="term" value="F:oxidoreductase activity"/>
    <property type="evidence" value="ECO:0007669"/>
    <property type="project" value="UniProtKB-KW"/>
</dbReference>
<keyword evidence="5 10" id="KW-0808">Transferase</keyword>
<comment type="caution">
    <text evidence="10">The sequence shown here is derived from an EMBL/GenBank/DDBJ whole genome shotgun (WGS) entry which is preliminary data.</text>
</comment>
<dbReference type="RefSeq" id="WP_309956652.1">
    <property type="nucleotide sequence ID" value="NZ_JAVDUJ010000001.1"/>
</dbReference>
<evidence type="ECO:0000256" key="8">
    <source>
        <dbReference type="ARBA" id="ARBA00039401"/>
    </source>
</evidence>
<sequence length="422" mass="47427">MHPAFVFFLGLFIGTATIAGIWYTEYWIRHAKARREIEAQKEQAQEHVMLMLDALPQGYIVVDADGEILRAAQLAKAFGFIIEDVLRPNIAEMVREVFSTGKTRDVEFDLVETLKRERRSRRIWARITRVNAERVIIFFEDQTEKRRLDETRRDFIANISHELKTPIGGIKLLAETITQVSEEPQLVQKFARNLEVESARLAELVQEIIQLSRLQETDALSDPQVVSIDGVVDEALARIEVVAKSRQITLSRGGEHGLEVYGDYSLLMTAVRNLLDNAVRYSKAYSRVSVGISSTRNAVSIAVVDAGQGIPQELHDRVFERFFRGDSARSRETGGSGLGLSIVKHVVQDHGGKVHLWSQEGRGSTFTIELPKIYEQNQKAQPSAAISQSDITEGMVTISLTQTEASRQDRSAQNVAIEVNRK</sequence>
<keyword evidence="11" id="KW-1185">Reference proteome</keyword>
<dbReference type="SUPFAM" id="SSF55874">
    <property type="entry name" value="ATPase domain of HSP90 chaperone/DNA topoisomerase II/histidine kinase"/>
    <property type="match status" value="1"/>
</dbReference>
<evidence type="ECO:0000256" key="4">
    <source>
        <dbReference type="ARBA" id="ARBA00022553"/>
    </source>
</evidence>
<dbReference type="InterPro" id="IPR005467">
    <property type="entry name" value="His_kinase_dom"/>
</dbReference>
<evidence type="ECO:0000313" key="10">
    <source>
        <dbReference type="EMBL" id="MDR6939741.1"/>
    </source>
</evidence>
<dbReference type="SMART" id="SM00388">
    <property type="entry name" value="HisKA"/>
    <property type="match status" value="1"/>
</dbReference>
<evidence type="ECO:0000256" key="2">
    <source>
        <dbReference type="ARBA" id="ARBA00004236"/>
    </source>
</evidence>
<dbReference type="PANTHER" id="PTHR45453">
    <property type="entry name" value="PHOSPHATE REGULON SENSOR PROTEIN PHOR"/>
    <property type="match status" value="1"/>
</dbReference>
<keyword evidence="6 10" id="KW-0418">Kinase</keyword>
<keyword evidence="4" id="KW-0597">Phosphoprotein</keyword>
<dbReference type="Gene3D" id="1.10.287.130">
    <property type="match status" value="1"/>
</dbReference>
<evidence type="ECO:0000256" key="6">
    <source>
        <dbReference type="ARBA" id="ARBA00022777"/>
    </source>
</evidence>
<dbReference type="InterPro" id="IPR036890">
    <property type="entry name" value="HATPase_C_sf"/>
</dbReference>
<feature type="domain" description="Histidine kinase" evidence="9">
    <location>
        <begin position="158"/>
        <end position="374"/>
    </location>
</feature>
<dbReference type="PROSITE" id="PS50109">
    <property type="entry name" value="HIS_KIN"/>
    <property type="match status" value="1"/>
</dbReference>
<protein>
    <recommendedName>
        <fullName evidence="8">Sensor-like histidine kinase SenX3</fullName>
        <ecNumber evidence="3">2.7.13.3</ecNumber>
    </recommendedName>
</protein>
<dbReference type="Pfam" id="PF00512">
    <property type="entry name" value="HisKA"/>
    <property type="match status" value="1"/>
</dbReference>
<comment type="catalytic activity">
    <reaction evidence="1">
        <text>ATP + protein L-histidine = ADP + protein N-phospho-L-histidine.</text>
        <dbReference type="EC" id="2.7.13.3"/>
    </reaction>
</comment>
<dbReference type="PRINTS" id="PR00344">
    <property type="entry name" value="BCTRLSENSOR"/>
</dbReference>
<keyword evidence="7" id="KW-0902">Two-component regulatory system</keyword>
<dbReference type="PANTHER" id="PTHR45453:SF1">
    <property type="entry name" value="PHOSPHATE REGULON SENSOR PROTEIN PHOR"/>
    <property type="match status" value="1"/>
</dbReference>
<proteinExistence type="predicted"/>
<dbReference type="InterPro" id="IPR050351">
    <property type="entry name" value="BphY/WalK/GraS-like"/>
</dbReference>
<dbReference type="SUPFAM" id="SSF47384">
    <property type="entry name" value="Homodimeric domain of signal transducing histidine kinase"/>
    <property type="match status" value="1"/>
</dbReference>
<dbReference type="InterPro" id="IPR036097">
    <property type="entry name" value="HisK_dim/P_sf"/>
</dbReference>